<dbReference type="Proteomes" id="UP000007364">
    <property type="component" value="Unassembled WGS sequence"/>
</dbReference>
<dbReference type="STRING" id="555500.I215_04920"/>
<dbReference type="RefSeq" id="WP_008990856.1">
    <property type="nucleotide sequence ID" value="NZ_AMSG01000004.1"/>
</dbReference>
<dbReference type="GO" id="GO:0016813">
    <property type="term" value="F:hydrolase activity, acting on carbon-nitrogen (but not peptide) bonds, in linear amidines"/>
    <property type="evidence" value="ECO:0007669"/>
    <property type="project" value="UniProtKB-ARBA"/>
</dbReference>
<dbReference type="Pfam" id="PF00491">
    <property type="entry name" value="Arginase"/>
    <property type="match status" value="1"/>
</dbReference>
<dbReference type="EMBL" id="AMSG01000004">
    <property type="protein sequence ID" value="EKF55866.1"/>
    <property type="molecule type" value="Genomic_DNA"/>
</dbReference>
<dbReference type="InterPro" id="IPR006035">
    <property type="entry name" value="Ureohydrolase"/>
</dbReference>
<dbReference type="GO" id="GO:0046872">
    <property type="term" value="F:metal ion binding"/>
    <property type="evidence" value="ECO:0007669"/>
    <property type="project" value="InterPro"/>
</dbReference>
<evidence type="ECO:0000313" key="2">
    <source>
        <dbReference type="EMBL" id="EKF55866.1"/>
    </source>
</evidence>
<protein>
    <submittedName>
        <fullName evidence="2">Arginase/agmatinase/formiminoglutamase</fullName>
    </submittedName>
</protein>
<proteinExistence type="inferred from homology"/>
<dbReference type="OrthoDB" id="931936at2"/>
<keyword evidence="3" id="KW-1185">Reference proteome</keyword>
<dbReference type="PATRIC" id="fig|555500.3.peg.1018"/>
<dbReference type="InterPro" id="IPR023696">
    <property type="entry name" value="Ureohydrolase_dom_sf"/>
</dbReference>
<sequence length="385" mass="43780">MNVEFLTPVSNAVLAHKEVLPSQAIGNSIRIHTKTDGVPELDNVQLAIIGVKESRSESEVDIQAVDLNVIRKEFYQLFQGNWPSNLVDLGDIEPGETLKDTYFALSSLVTDLLKKSIVPIVIGGSQDLTFAMYRAYDTLEQMVNLTSVDSKFDLSVNDELISSNAFMSKIIMEQPNNLFNCSIVGYQTYYNAQEEIDLIEKLFFDAYRLGEVINDITIVEPVFRDTDLVSIDITSVKATELGYAANTYPNGFDGREICAISRYAGISDKVTSFGLFNTKKTPQSAQLSAQIIWYFIEGYNFRKKDYPFITNANYTKYIVPLEDMELCFFKSNISGRWWLEVPQIENLDNKFKRHALLPCTHSEYVQASKGTIPERWWKAYKKMLV</sequence>
<evidence type="ECO:0000313" key="3">
    <source>
        <dbReference type="Proteomes" id="UP000007364"/>
    </source>
</evidence>
<comment type="similarity">
    <text evidence="1">Belongs to the arginase family.</text>
</comment>
<dbReference type="eggNOG" id="COG0010">
    <property type="taxonomic scope" value="Bacteria"/>
</dbReference>
<dbReference type="PROSITE" id="PS51409">
    <property type="entry name" value="ARGINASE_2"/>
    <property type="match status" value="1"/>
</dbReference>
<gene>
    <name evidence="2" type="ORF">I215_04920</name>
</gene>
<dbReference type="SUPFAM" id="SSF52768">
    <property type="entry name" value="Arginase/deacetylase"/>
    <property type="match status" value="1"/>
</dbReference>
<evidence type="ECO:0000256" key="1">
    <source>
        <dbReference type="PROSITE-ProRule" id="PRU00742"/>
    </source>
</evidence>
<name>K2Q4W0_9FLAO</name>
<organism evidence="2 3">
    <name type="scientific">Galbibacter marinus</name>
    <dbReference type="NCBI Taxonomy" id="555500"/>
    <lineage>
        <taxon>Bacteria</taxon>
        <taxon>Pseudomonadati</taxon>
        <taxon>Bacteroidota</taxon>
        <taxon>Flavobacteriia</taxon>
        <taxon>Flavobacteriales</taxon>
        <taxon>Flavobacteriaceae</taxon>
        <taxon>Galbibacter</taxon>
    </lineage>
</organism>
<dbReference type="Gene3D" id="3.40.800.10">
    <property type="entry name" value="Ureohydrolase domain"/>
    <property type="match status" value="1"/>
</dbReference>
<comment type="caution">
    <text evidence="2">The sequence shown here is derived from an EMBL/GenBank/DDBJ whole genome shotgun (WGS) entry which is preliminary data.</text>
</comment>
<dbReference type="CDD" id="cd09988">
    <property type="entry name" value="Formimidoylglutamase"/>
    <property type="match status" value="1"/>
</dbReference>
<dbReference type="AlphaFoldDB" id="K2Q4W0"/>
<reference evidence="2 3" key="1">
    <citation type="journal article" date="2012" name="J. Bacteriol.">
        <title>Genome Sequence of Galbibacter marinum Type Strain ck-I2-15.</title>
        <authorList>
            <person name="Lai Q."/>
            <person name="Li C."/>
            <person name="Shao Z."/>
        </authorList>
    </citation>
    <scope>NUCLEOTIDE SEQUENCE [LARGE SCALE GENOMIC DNA]</scope>
    <source>
        <strain evidence="3">ck-I2-15</strain>
    </source>
</reference>
<accession>K2Q4W0</accession>